<keyword evidence="2" id="KW-0812">Transmembrane</keyword>
<keyword evidence="4" id="KW-1185">Reference proteome</keyword>
<evidence type="ECO:0000256" key="1">
    <source>
        <dbReference type="SAM" id="MobiDB-lite"/>
    </source>
</evidence>
<feature type="compositionally biased region" description="Basic and acidic residues" evidence="1">
    <location>
        <begin position="65"/>
        <end position="76"/>
    </location>
</feature>
<evidence type="ECO:0000256" key="2">
    <source>
        <dbReference type="SAM" id="Phobius"/>
    </source>
</evidence>
<feature type="transmembrane region" description="Helical" evidence="2">
    <location>
        <begin position="26"/>
        <end position="44"/>
    </location>
</feature>
<proteinExistence type="predicted"/>
<reference evidence="4" key="1">
    <citation type="submission" date="2016-10" db="EMBL/GenBank/DDBJ databases">
        <authorList>
            <person name="Varghese N."/>
            <person name="Submissions S."/>
        </authorList>
    </citation>
    <scope>NUCLEOTIDE SEQUENCE [LARGE SCALE GENOMIC DNA]</scope>
    <source>
        <strain evidence="4">DSM 44234</strain>
    </source>
</reference>
<organism evidence="3 4">
    <name type="scientific">Tsukamurella tyrosinosolvens</name>
    <dbReference type="NCBI Taxonomy" id="57704"/>
    <lineage>
        <taxon>Bacteria</taxon>
        <taxon>Bacillati</taxon>
        <taxon>Actinomycetota</taxon>
        <taxon>Actinomycetes</taxon>
        <taxon>Mycobacteriales</taxon>
        <taxon>Tsukamurellaceae</taxon>
        <taxon>Tsukamurella</taxon>
    </lineage>
</organism>
<gene>
    <name evidence="3" type="ORF">SAMN04489793_4651</name>
</gene>
<evidence type="ECO:0000313" key="4">
    <source>
        <dbReference type="Proteomes" id="UP000182241"/>
    </source>
</evidence>
<dbReference type="RefSeq" id="WP_231857368.1">
    <property type="nucleotide sequence ID" value="NZ_CBDRGN010000006.1"/>
</dbReference>
<sequence>MRNTVLAGAFGVAAVALIGTRFVGPIGLLFLAGALIVGMVVLLAGPGDPSAVRRDDPLGFVDVKPAPERPRAERPRAQPAPPSGRALWDRAAGRHDTVLGEYAAYELDPEMLLRFPAMWDFSSPKVIAFHDALEHAGALRTDEYPGDEAAAEYVDAVTDLRTSWYAADRHARSTGSAGLADEDVRDLDRGLKLYRHASSSVAAERAAYLNQVVSTVDKLVDRGVLPAPPRFRAELEAEARKAIEG</sequence>
<keyword evidence="2" id="KW-1133">Transmembrane helix</keyword>
<accession>A0A1H4ZR18</accession>
<evidence type="ECO:0000313" key="3">
    <source>
        <dbReference type="EMBL" id="SED32636.1"/>
    </source>
</evidence>
<dbReference type="Proteomes" id="UP000182241">
    <property type="component" value="Unassembled WGS sequence"/>
</dbReference>
<dbReference type="STRING" id="57704.SAMN04489793_4651"/>
<name>A0A1H4ZR18_TSUTY</name>
<feature type="region of interest" description="Disordered" evidence="1">
    <location>
        <begin position="55"/>
        <end position="85"/>
    </location>
</feature>
<keyword evidence="2" id="KW-0472">Membrane</keyword>
<dbReference type="EMBL" id="FNSA01000003">
    <property type="protein sequence ID" value="SED32636.1"/>
    <property type="molecule type" value="Genomic_DNA"/>
</dbReference>
<dbReference type="AlphaFoldDB" id="A0A1H4ZR18"/>
<protein>
    <submittedName>
        <fullName evidence="3">Uncharacterized protein</fullName>
    </submittedName>
</protein>